<dbReference type="SUPFAM" id="SSF52833">
    <property type="entry name" value="Thioredoxin-like"/>
    <property type="match status" value="1"/>
</dbReference>
<dbReference type="EMBL" id="JAUEDM010000006">
    <property type="protein sequence ID" value="KAK3315235.1"/>
    <property type="molecule type" value="Genomic_DNA"/>
</dbReference>
<reference evidence="2" key="2">
    <citation type="submission" date="2023-06" db="EMBL/GenBank/DDBJ databases">
        <authorList>
            <consortium name="Lawrence Berkeley National Laboratory"/>
            <person name="Haridas S."/>
            <person name="Hensen N."/>
            <person name="Bonometti L."/>
            <person name="Westerberg I."/>
            <person name="Brannstrom I.O."/>
            <person name="Guillou S."/>
            <person name="Cros-Aarteil S."/>
            <person name="Calhoun S."/>
            <person name="Kuo A."/>
            <person name="Mondo S."/>
            <person name="Pangilinan J."/>
            <person name="Riley R."/>
            <person name="Labutti K."/>
            <person name="Andreopoulos B."/>
            <person name="Lipzen A."/>
            <person name="Chen C."/>
            <person name="Yanf M."/>
            <person name="Daum C."/>
            <person name="Ng V."/>
            <person name="Clum A."/>
            <person name="Steindorff A."/>
            <person name="Ohm R."/>
            <person name="Martin F."/>
            <person name="Silar P."/>
            <person name="Natvig D."/>
            <person name="Lalanne C."/>
            <person name="Gautier V."/>
            <person name="Ament-Velasquez S.L."/>
            <person name="Kruys A."/>
            <person name="Hutchinson M.I."/>
            <person name="Powell A.J."/>
            <person name="Barry K."/>
            <person name="Miller A.N."/>
            <person name="Grigoriev I.V."/>
            <person name="Debuchy R."/>
            <person name="Gladieux P."/>
            <person name="Thoren M.H."/>
            <person name="Johannesson H."/>
        </authorList>
    </citation>
    <scope>NUCLEOTIDE SEQUENCE</scope>
    <source>
        <strain evidence="2">CBS 118394</strain>
    </source>
</reference>
<organism evidence="2 3">
    <name type="scientific">Apodospora peruviana</name>
    <dbReference type="NCBI Taxonomy" id="516989"/>
    <lineage>
        <taxon>Eukaryota</taxon>
        <taxon>Fungi</taxon>
        <taxon>Dikarya</taxon>
        <taxon>Ascomycota</taxon>
        <taxon>Pezizomycotina</taxon>
        <taxon>Sordariomycetes</taxon>
        <taxon>Sordariomycetidae</taxon>
        <taxon>Sordariales</taxon>
        <taxon>Lasiosphaeriaceae</taxon>
        <taxon>Apodospora</taxon>
    </lineage>
</organism>
<protein>
    <recommendedName>
        <fullName evidence="1">DSBA-like thioredoxin domain-containing protein</fullName>
    </recommendedName>
</protein>
<comment type="caution">
    <text evidence="2">The sequence shown here is derived from an EMBL/GenBank/DDBJ whole genome shotgun (WGS) entry which is preliminary data.</text>
</comment>
<dbReference type="PANTHER" id="PTHR42943">
    <property type="entry name" value="GLUTATHIONE S-TRANSFERASE KAPPA"/>
    <property type="match status" value="1"/>
</dbReference>
<evidence type="ECO:0000313" key="3">
    <source>
        <dbReference type="Proteomes" id="UP001283341"/>
    </source>
</evidence>
<proteinExistence type="predicted"/>
<dbReference type="InterPro" id="IPR001853">
    <property type="entry name" value="DSBA-like_thioredoxin_dom"/>
</dbReference>
<dbReference type="GO" id="GO:0005739">
    <property type="term" value="C:mitochondrion"/>
    <property type="evidence" value="ECO:0007669"/>
    <property type="project" value="TreeGrafter"/>
</dbReference>
<dbReference type="GO" id="GO:0004364">
    <property type="term" value="F:glutathione transferase activity"/>
    <property type="evidence" value="ECO:0007669"/>
    <property type="project" value="TreeGrafter"/>
</dbReference>
<dbReference type="GO" id="GO:0006749">
    <property type="term" value="P:glutathione metabolic process"/>
    <property type="evidence" value="ECO:0007669"/>
    <property type="project" value="TreeGrafter"/>
</dbReference>
<dbReference type="InterPro" id="IPR051924">
    <property type="entry name" value="GST_Kappa/NadH"/>
</dbReference>
<gene>
    <name evidence="2" type="ORF">B0H66DRAFT_536108</name>
</gene>
<reference evidence="2" key="1">
    <citation type="journal article" date="2023" name="Mol. Phylogenet. Evol.">
        <title>Genome-scale phylogeny and comparative genomics of the fungal order Sordariales.</title>
        <authorList>
            <person name="Hensen N."/>
            <person name="Bonometti L."/>
            <person name="Westerberg I."/>
            <person name="Brannstrom I.O."/>
            <person name="Guillou S."/>
            <person name="Cros-Aarteil S."/>
            <person name="Calhoun S."/>
            <person name="Haridas S."/>
            <person name="Kuo A."/>
            <person name="Mondo S."/>
            <person name="Pangilinan J."/>
            <person name="Riley R."/>
            <person name="LaButti K."/>
            <person name="Andreopoulos B."/>
            <person name="Lipzen A."/>
            <person name="Chen C."/>
            <person name="Yan M."/>
            <person name="Daum C."/>
            <person name="Ng V."/>
            <person name="Clum A."/>
            <person name="Steindorff A."/>
            <person name="Ohm R.A."/>
            <person name="Martin F."/>
            <person name="Silar P."/>
            <person name="Natvig D.O."/>
            <person name="Lalanne C."/>
            <person name="Gautier V."/>
            <person name="Ament-Velasquez S.L."/>
            <person name="Kruys A."/>
            <person name="Hutchinson M.I."/>
            <person name="Powell A.J."/>
            <person name="Barry K."/>
            <person name="Miller A.N."/>
            <person name="Grigoriev I.V."/>
            <person name="Debuchy R."/>
            <person name="Gladieux P."/>
            <person name="Hiltunen Thoren M."/>
            <person name="Johannesson H."/>
        </authorList>
    </citation>
    <scope>NUCLEOTIDE SEQUENCE</scope>
    <source>
        <strain evidence="2">CBS 118394</strain>
    </source>
</reference>
<sequence length="270" mass="30307">MAVTRPNITLYVDTVSPFSYLAYYVLRHDSVFLDCTLTFIPMSLADIMQKVSWLPNPAGYCSANFKAANLALEDNKDKWTHRERMRWADAFAVPMNVQMPPNFPPSTEEIMSALSIVAEEDAGKGSNNLVKCLDELYRKYWVELVPTFESRMLEDVLGSVLSAEEAKRILALASTRGKQLLAHNTDLAFAAGAFGLPWVVCTRTTTTTTTITESDTEGFFGVDHLGLVARFLNLGDISTTNLIPSEEQEDEKKNYRCDKLLFSIERTHQT</sequence>
<evidence type="ECO:0000259" key="1">
    <source>
        <dbReference type="Pfam" id="PF01323"/>
    </source>
</evidence>
<dbReference type="InterPro" id="IPR036249">
    <property type="entry name" value="Thioredoxin-like_sf"/>
</dbReference>
<keyword evidence="3" id="KW-1185">Reference proteome</keyword>
<dbReference type="GO" id="GO:0004602">
    <property type="term" value="F:glutathione peroxidase activity"/>
    <property type="evidence" value="ECO:0007669"/>
    <property type="project" value="TreeGrafter"/>
</dbReference>
<dbReference type="Pfam" id="PF01323">
    <property type="entry name" value="DSBA"/>
    <property type="match status" value="1"/>
</dbReference>
<dbReference type="Gene3D" id="3.40.30.10">
    <property type="entry name" value="Glutaredoxin"/>
    <property type="match status" value="1"/>
</dbReference>
<name>A0AAE0HYL7_9PEZI</name>
<feature type="domain" description="DSBA-like thioredoxin" evidence="1">
    <location>
        <begin position="8"/>
        <end position="202"/>
    </location>
</feature>
<evidence type="ECO:0000313" key="2">
    <source>
        <dbReference type="EMBL" id="KAK3315235.1"/>
    </source>
</evidence>
<dbReference type="PANTHER" id="PTHR42943:SF2">
    <property type="entry name" value="GLUTATHIONE S-TRANSFERASE KAPPA 1"/>
    <property type="match status" value="1"/>
</dbReference>
<dbReference type="AlphaFoldDB" id="A0AAE0HYL7"/>
<dbReference type="Proteomes" id="UP001283341">
    <property type="component" value="Unassembled WGS sequence"/>
</dbReference>
<dbReference type="GO" id="GO:0005777">
    <property type="term" value="C:peroxisome"/>
    <property type="evidence" value="ECO:0007669"/>
    <property type="project" value="TreeGrafter"/>
</dbReference>
<accession>A0AAE0HYL7</accession>